<keyword evidence="2" id="KW-1185">Reference proteome</keyword>
<comment type="caution">
    <text evidence="1">The sequence shown here is derived from an EMBL/GenBank/DDBJ whole genome shotgun (WGS) entry which is preliminary data.</text>
</comment>
<evidence type="ECO:0000313" key="2">
    <source>
        <dbReference type="Proteomes" id="UP000654452"/>
    </source>
</evidence>
<dbReference type="Proteomes" id="UP000654452">
    <property type="component" value="Unassembled WGS sequence"/>
</dbReference>
<accession>A0ABS1IA42</accession>
<reference evidence="1 2" key="1">
    <citation type="submission" date="2021-01" db="EMBL/GenBank/DDBJ databases">
        <title>Azospirillum sp. YIM DDC1 draft genome.</title>
        <authorList>
            <person name="Wang Y.-X."/>
        </authorList>
    </citation>
    <scope>NUCLEOTIDE SEQUENCE [LARGE SCALE GENOMIC DNA]</scope>
    <source>
        <strain evidence="1 2">YIM DDC1</strain>
    </source>
</reference>
<protein>
    <submittedName>
        <fullName evidence="1">Uncharacterized protein</fullName>
    </submittedName>
</protein>
<evidence type="ECO:0000313" key="1">
    <source>
        <dbReference type="EMBL" id="MBK4723572.1"/>
    </source>
</evidence>
<name>A0ABS1IA42_9PROT</name>
<proteinExistence type="predicted"/>
<sequence length="113" mass="12332">MTIVKYGRYVSNVSGTTNTMTKVFDPSVNEAGAVIRTLTLSLSGNGAVWLHTGQTTPVQQDVNSKIVFRVDGNPSMLNSRTMPYEVELPPGYGLWIYTSSAQSSGVNMSYDLY</sequence>
<dbReference type="EMBL" id="JAEPIV010000072">
    <property type="protein sequence ID" value="MBK4723572.1"/>
    <property type="molecule type" value="Genomic_DNA"/>
</dbReference>
<gene>
    <name evidence="1" type="ORF">JJL56_32545</name>
</gene>
<dbReference type="RefSeq" id="WP_200487907.1">
    <property type="nucleotide sequence ID" value="NZ_JAEPIV010000072.1"/>
</dbReference>
<organism evidence="1 2">
    <name type="scientific">Azospirillum aestuarii</name>
    <dbReference type="NCBI Taxonomy" id="2802052"/>
    <lineage>
        <taxon>Bacteria</taxon>
        <taxon>Pseudomonadati</taxon>
        <taxon>Pseudomonadota</taxon>
        <taxon>Alphaproteobacteria</taxon>
        <taxon>Rhodospirillales</taxon>
        <taxon>Azospirillaceae</taxon>
        <taxon>Azospirillum</taxon>
    </lineage>
</organism>